<reference evidence="3" key="1">
    <citation type="submission" date="2021-01" db="EMBL/GenBank/DDBJ databases">
        <authorList>
            <person name="Corre E."/>
            <person name="Pelletier E."/>
            <person name="Niang G."/>
            <person name="Scheremetjew M."/>
            <person name="Finn R."/>
            <person name="Kale V."/>
            <person name="Holt S."/>
            <person name="Cochrane G."/>
            <person name="Meng A."/>
            <person name="Brown T."/>
            <person name="Cohen L."/>
        </authorList>
    </citation>
    <scope>NUCLEOTIDE SEQUENCE</scope>
    <source>
        <strain evidence="3">CCMP125</strain>
    </source>
</reference>
<dbReference type="InterPro" id="IPR001251">
    <property type="entry name" value="CRAL-TRIO_dom"/>
</dbReference>
<dbReference type="InterPro" id="IPR052578">
    <property type="entry name" value="PI_Transfer_CRAL-TRIO"/>
</dbReference>
<feature type="region of interest" description="Disordered" evidence="1">
    <location>
        <begin position="258"/>
        <end position="293"/>
    </location>
</feature>
<dbReference type="CDD" id="cd00170">
    <property type="entry name" value="SEC14"/>
    <property type="match status" value="1"/>
</dbReference>
<evidence type="ECO:0000256" key="1">
    <source>
        <dbReference type="SAM" id="MobiDB-lite"/>
    </source>
</evidence>
<feature type="compositionally biased region" description="Low complexity" evidence="1">
    <location>
        <begin position="516"/>
        <end position="530"/>
    </location>
</feature>
<evidence type="ECO:0000313" key="3">
    <source>
        <dbReference type="EMBL" id="CAD9980298.1"/>
    </source>
</evidence>
<dbReference type="InterPro" id="IPR009769">
    <property type="entry name" value="EDR2_C"/>
</dbReference>
<accession>A0A7S3DUC2</accession>
<dbReference type="EMBL" id="HBHT01028949">
    <property type="protein sequence ID" value="CAD9980298.1"/>
    <property type="molecule type" value="Transcribed_RNA"/>
</dbReference>
<dbReference type="SUPFAM" id="SSF52087">
    <property type="entry name" value="CRAL/TRIO domain"/>
    <property type="match status" value="1"/>
</dbReference>
<dbReference type="Gene3D" id="3.40.525.10">
    <property type="entry name" value="CRAL-TRIO lipid binding domain"/>
    <property type="match status" value="2"/>
</dbReference>
<feature type="compositionally biased region" description="Polar residues" evidence="1">
    <location>
        <begin position="188"/>
        <end position="203"/>
    </location>
</feature>
<feature type="domain" description="CRAL-TRIO" evidence="2">
    <location>
        <begin position="1137"/>
        <end position="1362"/>
    </location>
</feature>
<organism evidence="3">
    <name type="scientific">Entomoneis paludosa</name>
    <dbReference type="NCBI Taxonomy" id="265537"/>
    <lineage>
        <taxon>Eukaryota</taxon>
        <taxon>Sar</taxon>
        <taxon>Stramenopiles</taxon>
        <taxon>Ochrophyta</taxon>
        <taxon>Bacillariophyta</taxon>
        <taxon>Bacillariophyceae</taxon>
        <taxon>Bacillariophycidae</taxon>
        <taxon>Entomoneidaceae</taxon>
        <taxon>Entomoneis</taxon>
    </lineage>
</organism>
<proteinExistence type="predicted"/>
<dbReference type="PANTHER" id="PTHR45824:SF29">
    <property type="entry name" value="GH16843P"/>
    <property type="match status" value="1"/>
</dbReference>
<feature type="region of interest" description="Disordered" evidence="1">
    <location>
        <begin position="1217"/>
        <end position="1246"/>
    </location>
</feature>
<feature type="region of interest" description="Disordered" evidence="1">
    <location>
        <begin position="508"/>
        <end position="534"/>
    </location>
</feature>
<dbReference type="Pfam" id="PF07059">
    <property type="entry name" value="EDR2_C"/>
    <property type="match status" value="1"/>
</dbReference>
<gene>
    <name evidence="3" type="ORF">APAL1065_LOCUS19440</name>
</gene>
<dbReference type="PANTHER" id="PTHR45824">
    <property type="entry name" value="GH16843P"/>
    <property type="match status" value="1"/>
</dbReference>
<feature type="compositionally biased region" description="Polar residues" evidence="1">
    <location>
        <begin position="268"/>
        <end position="284"/>
    </location>
</feature>
<feature type="region of interest" description="Disordered" evidence="1">
    <location>
        <begin position="175"/>
        <end position="218"/>
    </location>
</feature>
<sequence length="1368" mass="154352">MVHEIRHHLERERRRLQRQEAARKKTISEAARVAVSLIKDNDAVGKDGESRNMNAANESFTNLEASGDIDSVVQETIPRVTTSLGKTTSKPAEPVTSDKSADSVVYTSRISADAVANHFFFQAIRRHPMHTIQSVEDGFLLCLVIFCGVIWALRKHAQHHDEKMQHKMQMIAAGASPHAAEARVRAESNMSSSLDENSYRSLPQQPPHRRGRTGSTEFFLSPLLSKKSNIVKSTARSEMFRNMHWADESEHQDLARLLQQQQQQSSQATPGSAIKQNGQSNSGPMGSEKSRSTHEYMTVHHGPYANNMIYNTWTPPPSWTEAARRVFPQDVDTLRRTLKINVNHQPITLTISDGSGDRQKQQRRVEEGNVGELNKEFCLPLSEFSVHPTPPTEGVLEVYVKNSPKSEWMEHTFQSAQAAAQFQSDLIAAQLLGPTIQHMYHVFRLIHQGSLAHDGDEYVLHDTKTTPETDHVSAIGVAWDDVMRCFGSTFPKIRVQLEDLWWSETASSTKKHKTVPTNSPSTPNTANGNNQDNATDDAQAIEAQEDTAVQRVGQGDKATGSVPQYLNKRILLGPVDFFRLFVPTMGQDSLPFTTSDVDRMEQLLRWRKRVARAALLLKSYARARQVVNSGWSLGVRMPEHYFKFRLAYDMNIDNLTHDRLHKNEVYEPYVSRDVFCRVRGPHFHKRPNAWSLLRRNKSRETIMSLGQPFSLVGSHCFRMQEEGSDSRLDFMRDTVQTIPSLRTLITEKNPDVDFFVKTVFSRPIGVVSVFVYVRMTPKGVDPSFDLTWERFKTGTEEYRKSRLEYMVQLAFTTLRFPIVYSVFLRLLAFFIWILDSKSFVAQSGNTITDRYTLPAFRVENYGRTRHFGGTENYVSVNVNVDSMTWNTAIGRLIIALIALGKLKREIVDLSIKIRCDEEDELPERVMCCARLVQVDFPSCALPAHVAGYTADHDSNTIVLPPAENEAKPPNTFKIITKCLLVDPCIATTQTVVKAFRSSNDVVVNETDARRTALPQSSRSLAKPSIIATGDPFEKAVNKLIEILEDVRVPMRVAESAASNTLSSRRIDQTPAVPWACSISADKALQARNDLQQVSILRVVSRNDLRRYFVSSNCSLKKATVRVVESAAWRGLTFPVELKACRIELQTGQFFQQGKDHGGRPVFYFRNMCRGPWRGEEDAAIAAVVHRLEQGLAKFAKEDPDVRCTLIVLLGKPKRRKRKSKKVKENASEAASSGGTDDGAESSDDETVNVRSADPMFHSDSPRVSLDEQWHAHTNDRLVRRLVQLVMLHYPERLYRALVVKGEGGGDHTPRTAIGGLLTLANLVDSSNTRRKVKYLRRRRDLQKYVDKEELIQYAGGEAEISPSSFEIQ</sequence>
<name>A0A7S3DUC2_9STRA</name>
<dbReference type="InterPro" id="IPR036865">
    <property type="entry name" value="CRAL-TRIO_dom_sf"/>
</dbReference>
<feature type="region of interest" description="Disordered" evidence="1">
    <location>
        <begin position="1"/>
        <end position="23"/>
    </location>
</feature>
<dbReference type="PROSITE" id="PS50191">
    <property type="entry name" value="CRAL_TRIO"/>
    <property type="match status" value="1"/>
</dbReference>
<dbReference type="GO" id="GO:0008526">
    <property type="term" value="F:phosphatidylinositol transfer activity"/>
    <property type="evidence" value="ECO:0007669"/>
    <property type="project" value="TreeGrafter"/>
</dbReference>
<protein>
    <recommendedName>
        <fullName evidence="2">CRAL-TRIO domain-containing protein</fullName>
    </recommendedName>
</protein>
<evidence type="ECO:0000259" key="2">
    <source>
        <dbReference type="PROSITE" id="PS50191"/>
    </source>
</evidence>
<feature type="compositionally biased region" description="Acidic residues" evidence="1">
    <location>
        <begin position="1237"/>
        <end position="1246"/>
    </location>
</feature>